<evidence type="ECO:0000313" key="11">
    <source>
        <dbReference type="Proteomes" id="UP000654304"/>
    </source>
</evidence>
<dbReference type="EMBL" id="JACOGD010000007">
    <property type="protein sequence ID" value="MBC3932961.1"/>
    <property type="molecule type" value="Genomic_DNA"/>
</dbReference>
<keyword evidence="3 7" id="KW-0032">Aminotransferase</keyword>
<dbReference type="InterPro" id="IPR006222">
    <property type="entry name" value="GCVT_N"/>
</dbReference>
<dbReference type="PANTHER" id="PTHR43757">
    <property type="entry name" value="AMINOMETHYLTRANSFERASE"/>
    <property type="match status" value="1"/>
</dbReference>
<comment type="function">
    <text evidence="7">The glycine cleavage system catalyzes the degradation of glycine.</text>
</comment>
<comment type="similarity">
    <text evidence="1 7">Belongs to the GcvT family.</text>
</comment>
<comment type="catalytic activity">
    <reaction evidence="6 7">
        <text>N(6)-[(R)-S(8)-aminomethyldihydrolipoyl]-L-lysyl-[protein] + (6S)-5,6,7,8-tetrahydrofolate = N(6)-[(R)-dihydrolipoyl]-L-lysyl-[protein] + (6R)-5,10-methylene-5,6,7,8-tetrahydrofolate + NH4(+)</text>
        <dbReference type="Rhea" id="RHEA:16945"/>
        <dbReference type="Rhea" id="RHEA-COMP:10475"/>
        <dbReference type="Rhea" id="RHEA-COMP:10492"/>
        <dbReference type="ChEBI" id="CHEBI:15636"/>
        <dbReference type="ChEBI" id="CHEBI:28938"/>
        <dbReference type="ChEBI" id="CHEBI:57453"/>
        <dbReference type="ChEBI" id="CHEBI:83100"/>
        <dbReference type="ChEBI" id="CHEBI:83143"/>
        <dbReference type="EC" id="2.1.2.10"/>
    </reaction>
</comment>
<dbReference type="NCBIfam" id="NF001567">
    <property type="entry name" value="PRK00389.1"/>
    <property type="match status" value="1"/>
</dbReference>
<dbReference type="Gene3D" id="4.10.1250.10">
    <property type="entry name" value="Aminomethyltransferase fragment"/>
    <property type="match status" value="1"/>
</dbReference>
<dbReference type="Pfam" id="PF08669">
    <property type="entry name" value="GCV_T_C"/>
    <property type="match status" value="1"/>
</dbReference>
<proteinExistence type="inferred from homology"/>
<dbReference type="InterPro" id="IPR028896">
    <property type="entry name" value="GcvT/YgfZ/DmdA"/>
</dbReference>
<evidence type="ECO:0000256" key="1">
    <source>
        <dbReference type="ARBA" id="ARBA00008609"/>
    </source>
</evidence>
<name>A0ABR7A7X7_9BURK</name>
<dbReference type="Gene3D" id="2.40.30.110">
    <property type="entry name" value="Aminomethyltransferase beta-barrel domains"/>
    <property type="match status" value="1"/>
</dbReference>
<dbReference type="HAMAP" id="MF_00259">
    <property type="entry name" value="GcvT"/>
    <property type="match status" value="1"/>
</dbReference>
<protein>
    <recommendedName>
        <fullName evidence="2 7">Aminomethyltransferase</fullName>
        <ecNumber evidence="2 7">2.1.2.10</ecNumber>
    </recommendedName>
    <alternativeName>
        <fullName evidence="5 7">Glycine cleavage system T protein</fullName>
    </alternativeName>
</protein>
<feature type="domain" description="GCVT N-terminal" evidence="8">
    <location>
        <begin position="15"/>
        <end position="273"/>
    </location>
</feature>
<evidence type="ECO:0000259" key="8">
    <source>
        <dbReference type="Pfam" id="PF01571"/>
    </source>
</evidence>
<dbReference type="Pfam" id="PF01571">
    <property type="entry name" value="GCV_T"/>
    <property type="match status" value="1"/>
</dbReference>
<dbReference type="InterPro" id="IPR022903">
    <property type="entry name" value="GcvT_bac"/>
</dbReference>
<dbReference type="PANTHER" id="PTHR43757:SF2">
    <property type="entry name" value="AMINOMETHYLTRANSFERASE, MITOCHONDRIAL"/>
    <property type="match status" value="1"/>
</dbReference>
<comment type="subunit">
    <text evidence="7">The glycine cleavage system is composed of four proteins: P, T, L and H.</text>
</comment>
<dbReference type="InterPro" id="IPR027266">
    <property type="entry name" value="TrmE/GcvT-like"/>
</dbReference>
<evidence type="ECO:0000256" key="3">
    <source>
        <dbReference type="ARBA" id="ARBA00022576"/>
    </source>
</evidence>
<evidence type="ECO:0000256" key="6">
    <source>
        <dbReference type="ARBA" id="ARBA00047665"/>
    </source>
</evidence>
<evidence type="ECO:0000256" key="2">
    <source>
        <dbReference type="ARBA" id="ARBA00012616"/>
    </source>
</evidence>
<dbReference type="NCBIfam" id="TIGR00528">
    <property type="entry name" value="gcvT"/>
    <property type="match status" value="1"/>
</dbReference>
<evidence type="ECO:0000313" key="10">
    <source>
        <dbReference type="EMBL" id="MBC3932961.1"/>
    </source>
</evidence>
<comment type="caution">
    <text evidence="10">The sequence shown here is derived from an EMBL/GenBank/DDBJ whole genome shotgun (WGS) entry which is preliminary data.</text>
</comment>
<dbReference type="GO" id="GO:0004047">
    <property type="term" value="F:aminomethyltransferase activity"/>
    <property type="evidence" value="ECO:0007669"/>
    <property type="project" value="UniProtKB-EC"/>
</dbReference>
<dbReference type="Gene3D" id="3.30.70.1400">
    <property type="entry name" value="Aminomethyltransferase beta-barrel domains"/>
    <property type="match status" value="1"/>
</dbReference>
<organism evidence="10 11">
    <name type="scientific">Undibacterium curvum</name>
    <dbReference type="NCBI Taxonomy" id="2762294"/>
    <lineage>
        <taxon>Bacteria</taxon>
        <taxon>Pseudomonadati</taxon>
        <taxon>Pseudomonadota</taxon>
        <taxon>Betaproteobacteria</taxon>
        <taxon>Burkholderiales</taxon>
        <taxon>Oxalobacteraceae</taxon>
        <taxon>Undibacterium</taxon>
    </lineage>
</organism>
<evidence type="ECO:0000256" key="7">
    <source>
        <dbReference type="HAMAP-Rule" id="MF_00259"/>
    </source>
</evidence>
<evidence type="ECO:0000256" key="5">
    <source>
        <dbReference type="ARBA" id="ARBA00031395"/>
    </source>
</evidence>
<accession>A0ABR7A7X7</accession>
<dbReference type="PIRSF" id="PIRSF006487">
    <property type="entry name" value="GcvT"/>
    <property type="match status" value="1"/>
</dbReference>
<dbReference type="InterPro" id="IPR006223">
    <property type="entry name" value="GcvT"/>
</dbReference>
<dbReference type="InterPro" id="IPR029043">
    <property type="entry name" value="GcvT/YgfZ_C"/>
</dbReference>
<evidence type="ECO:0000259" key="9">
    <source>
        <dbReference type="Pfam" id="PF08669"/>
    </source>
</evidence>
<dbReference type="InterPro" id="IPR013977">
    <property type="entry name" value="GcvT_C"/>
</dbReference>
<dbReference type="Proteomes" id="UP000654304">
    <property type="component" value="Unassembled WGS sequence"/>
</dbReference>
<keyword evidence="11" id="KW-1185">Reference proteome</keyword>
<dbReference type="SUPFAM" id="SSF103025">
    <property type="entry name" value="Folate-binding domain"/>
    <property type="match status" value="1"/>
</dbReference>
<dbReference type="SUPFAM" id="SSF101790">
    <property type="entry name" value="Aminomethyltransferase beta-barrel domain"/>
    <property type="match status" value="1"/>
</dbReference>
<sequence length="376" mass="40421">MTQAATSLKVTPLNAAHRAAGAKMVDFGGWDMPVNYGSQIEEHHAVRKDCGMFDVSHMCVVDIRGDNVRGFLRGLVANNVDKLQVPGKALYSCMLKPEGTVIDDLIIYFFSENWFRLVVNAGTAEKDIAWMNARNAETQSGLTITQRRNGEGAFALVAVQGPNARAKTWEVLPETQAASAEIKPFNAVIVEGTKFGEVMVARTGYTGEDGFEIAVPAEQAVAFWDALVAVGVKPAGLGARDTLRLEAGMNLYGQDMDESVNPLDAGLAWTIDLVSERDFVGKQALLEQGQKAQFLGLILREKGGILRAHQKVICAQGEGEITSGTFSPSMQEAIALARLPLGVAVGDTVHVVIRDKQLAASVVKLPFVRNGKVLAA</sequence>
<dbReference type="Gene3D" id="3.30.1360.120">
    <property type="entry name" value="Probable tRNA modification gtpase trme, domain 1"/>
    <property type="match status" value="1"/>
</dbReference>
<keyword evidence="4 7" id="KW-0808">Transferase</keyword>
<reference evidence="10 11" key="1">
    <citation type="submission" date="2020-08" db="EMBL/GenBank/DDBJ databases">
        <title>Novel species isolated from subtropical streams in China.</title>
        <authorList>
            <person name="Lu H."/>
        </authorList>
    </citation>
    <scope>NUCLEOTIDE SEQUENCE [LARGE SCALE GENOMIC DNA]</scope>
    <source>
        <strain evidence="10 11">CY22W</strain>
    </source>
</reference>
<gene>
    <name evidence="7 10" type="primary">gcvT</name>
    <name evidence="10" type="ORF">H8K43_14885</name>
</gene>
<feature type="domain" description="Aminomethyltransferase C-terminal" evidence="9">
    <location>
        <begin position="294"/>
        <end position="368"/>
    </location>
</feature>
<evidence type="ECO:0000256" key="4">
    <source>
        <dbReference type="ARBA" id="ARBA00022679"/>
    </source>
</evidence>
<dbReference type="EC" id="2.1.2.10" evidence="2 7"/>
<dbReference type="RefSeq" id="WP_186904571.1">
    <property type="nucleotide sequence ID" value="NZ_JACOGD010000007.1"/>
</dbReference>